<proteinExistence type="predicted"/>
<dbReference type="Proteomes" id="UP000198597">
    <property type="component" value="Unassembled WGS sequence"/>
</dbReference>
<accession>A0A1H0S715</accession>
<dbReference type="EMBL" id="FNJM01000004">
    <property type="protein sequence ID" value="SDP37329.1"/>
    <property type="molecule type" value="Genomic_DNA"/>
</dbReference>
<evidence type="ECO:0000313" key="3">
    <source>
        <dbReference type="Proteomes" id="UP000198597"/>
    </source>
</evidence>
<name>A0A1H0S715_9CLOT</name>
<dbReference type="AlphaFoldDB" id="A0A1H0S715"/>
<gene>
    <name evidence="2" type="ORF">SAMN04488529_104189</name>
</gene>
<dbReference type="PANTHER" id="PTHR36836">
    <property type="entry name" value="COLANIC ACID BIOSYNTHESIS PROTEIN WCAK"/>
    <property type="match status" value="1"/>
</dbReference>
<keyword evidence="3" id="KW-1185">Reference proteome</keyword>
<dbReference type="RefSeq" id="WP_089968799.1">
    <property type="nucleotide sequence ID" value="NZ_CP071376.1"/>
</dbReference>
<organism evidence="2 3">
    <name type="scientific">Clostridium gasigenes</name>
    <dbReference type="NCBI Taxonomy" id="94869"/>
    <lineage>
        <taxon>Bacteria</taxon>
        <taxon>Bacillati</taxon>
        <taxon>Bacillota</taxon>
        <taxon>Clostridia</taxon>
        <taxon>Eubacteriales</taxon>
        <taxon>Clostridiaceae</taxon>
        <taxon>Clostridium</taxon>
    </lineage>
</organism>
<dbReference type="GeneID" id="65308444"/>
<sequence>MKVLYLGWVGANNIGDELMFNNFKKVIKNKYGDKCRVTPLFCPETYNDFDEYDLVCLGGGSILLEGFIAVLYRALEQGKRVMVWGSGYDDLLGNEFITRLEDLYISPYVYSDSTEEKLNEIAKKADFFGVRGPLTYKILEKSNVDMTNIVISGDPGFLLESANINEIGTNIDFTKSDKVVGINMGTSYNRIYGGREDLVEVELIKACNKLLKTGYKLYIYAMWPTDLNLVLDLYKKLPKSENVILDIFIHTGEELVSIMKNCVFTINFKLHGNVASAVAKVPFICLGYRLKAYDLVKSIECEELNIPTDSENIYEEIEKCILRIEKNKDEIISKIDKNITRYKDILTNCFK</sequence>
<feature type="domain" description="Polysaccharide pyruvyl transferase" evidence="1">
    <location>
        <begin position="13"/>
        <end position="288"/>
    </location>
</feature>
<evidence type="ECO:0000313" key="2">
    <source>
        <dbReference type="EMBL" id="SDP37329.1"/>
    </source>
</evidence>
<keyword evidence="2" id="KW-0808">Transferase</keyword>
<dbReference type="PANTHER" id="PTHR36836:SF1">
    <property type="entry name" value="COLANIC ACID BIOSYNTHESIS PROTEIN WCAK"/>
    <property type="match status" value="1"/>
</dbReference>
<dbReference type="Pfam" id="PF04230">
    <property type="entry name" value="PS_pyruv_trans"/>
    <property type="match status" value="1"/>
</dbReference>
<reference evidence="2 3" key="1">
    <citation type="submission" date="2016-10" db="EMBL/GenBank/DDBJ databases">
        <authorList>
            <person name="de Groot N.N."/>
        </authorList>
    </citation>
    <scope>NUCLEOTIDE SEQUENCE [LARGE SCALE GENOMIC DNA]</scope>
    <source>
        <strain evidence="2 3">DSM 12272</strain>
    </source>
</reference>
<dbReference type="STRING" id="94869.SAMN04488529_104189"/>
<evidence type="ECO:0000259" key="1">
    <source>
        <dbReference type="Pfam" id="PF04230"/>
    </source>
</evidence>
<dbReference type="OrthoDB" id="2522120at2"/>
<dbReference type="GO" id="GO:0016740">
    <property type="term" value="F:transferase activity"/>
    <property type="evidence" value="ECO:0007669"/>
    <property type="project" value="UniProtKB-KW"/>
</dbReference>
<protein>
    <submittedName>
        <fullName evidence="2">Polysaccharide pyruvyl transferase family protein WcaK</fullName>
    </submittedName>
</protein>
<dbReference type="InterPro" id="IPR007345">
    <property type="entry name" value="Polysacch_pyruvyl_Trfase"/>
</dbReference>